<protein>
    <recommendedName>
        <fullName evidence="3">DUF3426 domain-containing protein</fullName>
    </recommendedName>
</protein>
<dbReference type="EMBL" id="AOIL01000029">
    <property type="protein sequence ID" value="ELY92541.1"/>
    <property type="molecule type" value="Genomic_DNA"/>
</dbReference>
<keyword evidence="2" id="KW-1185">Reference proteome</keyword>
<dbReference type="NCBIfam" id="NF038353">
    <property type="entry name" value="FxLYD_dom"/>
    <property type="match status" value="1"/>
</dbReference>
<gene>
    <name evidence="1" type="ORF">C484_08767</name>
</gene>
<dbReference type="InterPro" id="IPR047676">
    <property type="entry name" value="FxLYD_dom"/>
</dbReference>
<name>M0A2K9_9EURY</name>
<dbReference type="STRING" id="1230458.C484_08767"/>
<dbReference type="OrthoDB" id="308235at2157"/>
<evidence type="ECO:0000313" key="1">
    <source>
        <dbReference type="EMBL" id="ELY92541.1"/>
    </source>
</evidence>
<organism evidence="1 2">
    <name type="scientific">Natrialba taiwanensis DSM 12281</name>
    <dbReference type="NCBI Taxonomy" id="1230458"/>
    <lineage>
        <taxon>Archaea</taxon>
        <taxon>Methanobacteriati</taxon>
        <taxon>Methanobacteriota</taxon>
        <taxon>Stenosarchaea group</taxon>
        <taxon>Halobacteria</taxon>
        <taxon>Halobacteriales</taxon>
        <taxon>Natrialbaceae</taxon>
        <taxon>Natrialba</taxon>
    </lineage>
</organism>
<proteinExistence type="predicted"/>
<dbReference type="AlphaFoldDB" id="M0A2K9"/>
<sequence length="137" mass="14872">MSRLHRRSVLALAGTVLSAGAAGCLEFIDDDGEDLTEPGAGDVDIVWDDLVRVDPDTEDERVFVWAVVRNVGDRTLNYVEIRATFVDAAGAELESVIEHVDEDVSSGEEWSFEVEFPQFGEQAAAVAGYELEPVTGV</sequence>
<reference evidence="1 2" key="1">
    <citation type="journal article" date="2014" name="PLoS Genet.">
        <title>Phylogenetically driven sequencing of extremely halophilic archaea reveals strategies for static and dynamic osmo-response.</title>
        <authorList>
            <person name="Becker E.A."/>
            <person name="Seitzer P.M."/>
            <person name="Tritt A."/>
            <person name="Larsen D."/>
            <person name="Krusor M."/>
            <person name="Yao A.I."/>
            <person name="Wu D."/>
            <person name="Madern D."/>
            <person name="Eisen J.A."/>
            <person name="Darling A.E."/>
            <person name="Facciotti M.T."/>
        </authorList>
    </citation>
    <scope>NUCLEOTIDE SEQUENCE [LARGE SCALE GENOMIC DNA]</scope>
    <source>
        <strain evidence="1 2">DSM 12281</strain>
    </source>
</reference>
<evidence type="ECO:0008006" key="3">
    <source>
        <dbReference type="Google" id="ProtNLM"/>
    </source>
</evidence>
<dbReference type="Proteomes" id="UP000011648">
    <property type="component" value="Unassembled WGS sequence"/>
</dbReference>
<dbReference type="PROSITE" id="PS51257">
    <property type="entry name" value="PROKAR_LIPOPROTEIN"/>
    <property type="match status" value="1"/>
</dbReference>
<dbReference type="RefSeq" id="WP_006825519.1">
    <property type="nucleotide sequence ID" value="NZ_AOIL01000029.1"/>
</dbReference>
<comment type="caution">
    <text evidence="1">The sequence shown here is derived from an EMBL/GenBank/DDBJ whole genome shotgun (WGS) entry which is preliminary data.</text>
</comment>
<evidence type="ECO:0000313" key="2">
    <source>
        <dbReference type="Proteomes" id="UP000011648"/>
    </source>
</evidence>
<dbReference type="PATRIC" id="fig|1230458.4.peg.1750"/>
<accession>M0A2K9</accession>